<dbReference type="STRING" id="1122247.GCA_000379865_00365"/>
<evidence type="ECO:0000313" key="1">
    <source>
        <dbReference type="EMBL" id="EKF21659.1"/>
    </source>
</evidence>
<dbReference type="SUPFAM" id="SSF54862">
    <property type="entry name" value="4Fe-4S ferredoxins"/>
    <property type="match status" value="1"/>
</dbReference>
<organism evidence="1 2">
    <name type="scientific">Mycolicibacterium hassiacum (strain DSM 44199 / CIP 105218 / JCM 12690 / 3849)</name>
    <name type="common">Mycobacterium hassiacum</name>
    <dbReference type="NCBI Taxonomy" id="1122247"/>
    <lineage>
        <taxon>Bacteria</taxon>
        <taxon>Bacillati</taxon>
        <taxon>Actinomycetota</taxon>
        <taxon>Actinomycetes</taxon>
        <taxon>Mycobacteriales</taxon>
        <taxon>Mycobacteriaceae</taxon>
        <taxon>Mycolicibacterium</taxon>
    </lineage>
</organism>
<accession>K5BIN2</accession>
<gene>
    <name evidence="1" type="ORF">C731_4398</name>
</gene>
<dbReference type="AlphaFoldDB" id="K5BIN2"/>
<name>K5BIN2_MYCHD</name>
<sequence length="54" mass="5975">MGHALCNAVSDELFPLDDEGYTALQDRDIAPEDEPLVRRAVDSCPERALTLETD</sequence>
<dbReference type="PATRIC" id="fig|1122247.3.peg.4217"/>
<dbReference type="Proteomes" id="UP000006265">
    <property type="component" value="Unassembled WGS sequence"/>
</dbReference>
<evidence type="ECO:0000313" key="2">
    <source>
        <dbReference type="Proteomes" id="UP000006265"/>
    </source>
</evidence>
<dbReference type="EMBL" id="AMRA01000123">
    <property type="protein sequence ID" value="EKF21659.1"/>
    <property type="molecule type" value="Genomic_DNA"/>
</dbReference>
<proteinExistence type="predicted"/>
<protein>
    <submittedName>
        <fullName evidence="1">4Fe-4S single cluster domain protein</fullName>
    </submittedName>
</protein>
<keyword evidence="2" id="KW-1185">Reference proteome</keyword>
<comment type="caution">
    <text evidence="1">The sequence shown here is derived from an EMBL/GenBank/DDBJ whole genome shotgun (WGS) entry which is preliminary data.</text>
</comment>
<reference evidence="1 2" key="1">
    <citation type="journal article" date="2012" name="J. Bacteriol.">
        <title>Genome sequence of Mycobacterium hassiacum DSM 44199, a rare source of heat-stable mycobacterial proteins.</title>
        <authorList>
            <person name="Tiago I."/>
            <person name="Maranha A."/>
            <person name="Mendes V."/>
            <person name="Alarico S."/>
            <person name="Moynihan P.J."/>
            <person name="Clarke A.J."/>
            <person name="Macedo-Ribeiro S."/>
            <person name="Pereira P.J."/>
            <person name="Empadinhas N."/>
        </authorList>
    </citation>
    <scope>NUCLEOTIDE SEQUENCE [LARGE SCALE GENOMIC DNA]</scope>
    <source>
        <strain evidence="2">DSM 44199 / CIP 105218 / JCM 12690 / 3849</strain>
    </source>
</reference>
<dbReference type="Pfam" id="PF13459">
    <property type="entry name" value="Fer4_15"/>
    <property type="match status" value="1"/>
</dbReference>
<dbReference type="Gene3D" id="3.30.70.20">
    <property type="match status" value="1"/>
</dbReference>